<gene>
    <name evidence="7" type="ORF">EU981_01940</name>
</gene>
<dbReference type="SUPFAM" id="SSF51735">
    <property type="entry name" value="NAD(P)-binding Rossmann-fold domains"/>
    <property type="match status" value="1"/>
</dbReference>
<evidence type="ECO:0000259" key="6">
    <source>
        <dbReference type="Pfam" id="PF21077"/>
    </source>
</evidence>
<dbReference type="Pfam" id="PF21078">
    <property type="entry name" value="GDH_HM3"/>
    <property type="match status" value="1"/>
</dbReference>
<feature type="domain" description="NAD-glutamate dehydrogenase ACT3" evidence="6">
    <location>
        <begin position="543"/>
        <end position="604"/>
    </location>
</feature>
<dbReference type="Pfam" id="PF21077">
    <property type="entry name" value="GDH_ACT3"/>
    <property type="match status" value="1"/>
</dbReference>
<dbReference type="GO" id="GO:0004069">
    <property type="term" value="F:L-aspartate:2-oxoglutarate aminotransferase activity"/>
    <property type="evidence" value="ECO:0007669"/>
    <property type="project" value="InterPro"/>
</dbReference>
<organism evidence="7 8">
    <name type="scientific">Candidatus Liberibacter ctenarytainae</name>
    <dbReference type="NCBI Taxonomy" id="2020335"/>
    <lineage>
        <taxon>Bacteria</taxon>
        <taxon>Pseudomonadati</taxon>
        <taxon>Pseudomonadota</taxon>
        <taxon>Alphaproteobacteria</taxon>
        <taxon>Hyphomicrobiales</taxon>
        <taxon>Rhizobiaceae</taxon>
        <taxon>Liberibacter</taxon>
    </lineage>
</organism>
<dbReference type="SUPFAM" id="SSF53223">
    <property type="entry name" value="Aminoacid dehydrogenase-like, N-terminal domain"/>
    <property type="match status" value="1"/>
</dbReference>
<dbReference type="InterPro" id="IPR049062">
    <property type="entry name" value="NAD_Glu_DH_ACT2"/>
</dbReference>
<name>A0A937ALA0_9HYPH</name>
<evidence type="ECO:0000259" key="4">
    <source>
        <dbReference type="Pfam" id="PF21075"/>
    </source>
</evidence>
<dbReference type="GO" id="GO:0004352">
    <property type="term" value="F:glutamate dehydrogenase (NAD+) activity"/>
    <property type="evidence" value="ECO:0007669"/>
    <property type="project" value="InterPro"/>
</dbReference>
<accession>A0A937ALA0</accession>
<dbReference type="PANTHER" id="PTHR43403">
    <property type="entry name" value="NAD-SPECIFIC GLUTAMATE DEHYDROGENASE"/>
    <property type="match status" value="1"/>
</dbReference>
<feature type="domain" description="NAD-glutamate dehydrogenase N-terminal ACT1" evidence="4">
    <location>
        <begin position="32"/>
        <end position="166"/>
    </location>
</feature>
<dbReference type="GO" id="GO:0006538">
    <property type="term" value="P:L-glutamate catabolic process"/>
    <property type="evidence" value="ECO:0007669"/>
    <property type="project" value="InterPro"/>
</dbReference>
<feature type="domain" description="NAD-glutamate dehydrogenase catalytic" evidence="2">
    <location>
        <begin position="711"/>
        <end position="1203"/>
    </location>
</feature>
<feature type="domain" description="NAD-glutamate dehydrogenase ACT2" evidence="5">
    <location>
        <begin position="400"/>
        <end position="489"/>
    </location>
</feature>
<dbReference type="Proteomes" id="UP000736856">
    <property type="component" value="Unassembled WGS sequence"/>
</dbReference>
<sequence length="1584" mass="179083">MTERDLKRDKIINTVNTEIAALGLSALSASVLFGKASLDDLERYTPLMLALTSIASHDIFFGWDQSSEYIDIREVEGINPSGVPVSIVTIIVENMPFLYQSVIGAIGASRRNMMMAIHPVFIKDKNGGLQVYSSADTDSLQRQISLIQIHIQKIAPTDADILKQELGFVIGQLKCVSQDSQAMLSALDEVQNSFSQMTNVCAQSQEAMIEASTFLNWLKEDNFKLLGMRYYCLVREKNNLILEQDSTLSLGILKNPDVMVLRLYQEKTLITPEVYDFLEGPDFLIVTKSNIMSVVYRRAYMDYIGIKRFDKDGRIIGELRVVGLFTHLTYSQNASKIPLLREKIIKVQNFLNFYPNSHSSRMLQNTLEFYPRDELFQIDPMLLASFCEQIIDILDRPRMRVLPRIDRFNRFVSLLVYIPREDFDSSVRERVGNYLAEVYVGHLSAFYASFLEEGLVRIHFVIGRSGGQTPCPSQRFLEEGIGSIVSRWEEKFYKRAGGKIPHFIFSQMFQDVFSPKEAVEDLHYIIDCAEGKEKLCVDFASREDGSVRIKIFHANEHFSLSKRVPLLENLGFTVISEDTFEIQMLADDGEHLVVLYQMELKPNALRLDLEGRKDALIEAFKYIFQARVDNDSFNNLVILTDLRVYEISVLRSYARYLRQTSVTWSQDFIAQILSKNPSISKLLFDLFHNRFNPALSDEMREQCTQKNLQEIKAILLNVSSLDDDTVLRCYINLIMATSRTNYFQKHQYDVPLVFKLDSCRINGLDTTQLHRELFVYGVEVEGIHLCFGKIARGGLRWSDRAEDYRTEVLGLVRAQRVKNAVIVPVGAKGGFYPKRLPSEGRRDEILKIGREAYKTYVRALLSITDNFEGQEIVYPANTVCFDGHDPYFVVAADKGTATFSDVANSVAKESNFWLDDAFASGGSMGYDHKKMAITARGAWEAVKRHFREMNIDIQKTPFTVAGVGDMSGDVFGNGMLLSRKIKLVAAFDHRDIFIDPNPDLEKTFDERQRLFDAPSSSWQDFDRNILSQGGMIISRRVKSVQLTPESASVLGFSKHQAVTPSEIISAILMAPVDLLWFGGIGTYISALQESNIDIGDRANNLVRVTAGKVRAKVIGEGANLGLTQRARVAYALNGGRINSDAIDNSGGVNCSDLEVNIKIALASAMREGRLTLEDRNQILNSMTSEVIQLVLRNNYLQSLAISLEARKGMSMMWNFSQLMKVLEKEGSLNREVEHLPTTTSFEERCRDEIPLSRPEIGILLSYSKLKLSEKLLESSLIDDPWFSTLLLNYFPQRLSKLYPEDMMKHQLRRAIIATVLANEIINQGGSCFVVSLAKETGSTMENVVRAGFIAYSSYELESLWREVDKLDNQISGNLQNKIYEEIRLILVNITRLLIKNGTFLKGDIGSAIKRLMAAFHKLDNLLQDKIPPEWSERFSNRVMQFTQSGFPHDLACRIVRMQFLMVVPDLINISETCDTSLLIVLDMWSAISEGLGVDRLLSVANNVVVDDHYENLALSAGLDWMYSARREMIVKAITTGSSVSDIMQNEKLQGVTNQVFDILSSEEGVTVAHITVATHLLSGFLLNI</sequence>
<dbReference type="Pfam" id="PF21076">
    <property type="entry name" value="GDH_ACT2"/>
    <property type="match status" value="1"/>
</dbReference>
<dbReference type="PANTHER" id="PTHR43403:SF1">
    <property type="entry name" value="NAD-SPECIFIC GLUTAMATE DEHYDROGENASE"/>
    <property type="match status" value="1"/>
</dbReference>
<dbReference type="InterPro" id="IPR024727">
    <property type="entry name" value="NAD_Glu_DH_N_ACT1"/>
</dbReference>
<proteinExistence type="predicted"/>
<dbReference type="PIRSF" id="PIRSF036761">
    <property type="entry name" value="GDH_Mll4104"/>
    <property type="match status" value="1"/>
</dbReference>
<dbReference type="InterPro" id="IPR048381">
    <property type="entry name" value="GDH_C"/>
</dbReference>
<keyword evidence="1" id="KW-0560">Oxidoreductase</keyword>
<evidence type="ECO:0000256" key="1">
    <source>
        <dbReference type="ARBA" id="ARBA00023002"/>
    </source>
</evidence>
<protein>
    <submittedName>
        <fullName evidence="7">NAD-glutamate dehydrogenase</fullName>
    </submittedName>
</protein>
<dbReference type="EMBL" id="SEOL01000002">
    <property type="protein sequence ID" value="MBL0848852.1"/>
    <property type="molecule type" value="Genomic_DNA"/>
</dbReference>
<evidence type="ECO:0000259" key="3">
    <source>
        <dbReference type="Pfam" id="PF21074"/>
    </source>
</evidence>
<dbReference type="InterPro" id="IPR046346">
    <property type="entry name" value="Aminoacid_DH-like_N_sf"/>
</dbReference>
<evidence type="ECO:0000313" key="8">
    <source>
        <dbReference type="Proteomes" id="UP000736856"/>
    </source>
</evidence>
<feature type="domain" description="NAD-specific glutamate dehydrogenase C-terminal" evidence="3">
    <location>
        <begin position="1250"/>
        <end position="1577"/>
    </location>
</feature>
<dbReference type="Pfam" id="PF21073">
    <property type="entry name" value="GDH_HM1"/>
    <property type="match status" value="1"/>
</dbReference>
<evidence type="ECO:0000313" key="7">
    <source>
        <dbReference type="EMBL" id="MBL0848852.1"/>
    </source>
</evidence>
<dbReference type="InterPro" id="IPR028971">
    <property type="entry name" value="NAD-GDH_cat"/>
</dbReference>
<evidence type="ECO:0000259" key="2">
    <source>
        <dbReference type="Pfam" id="PF05088"/>
    </source>
</evidence>
<dbReference type="InterPro" id="IPR049056">
    <property type="entry name" value="NAD_Glu_DH_HM3"/>
</dbReference>
<dbReference type="InterPro" id="IPR049064">
    <property type="entry name" value="NAD_Glu_DH_ACT3"/>
</dbReference>
<reference evidence="7" key="1">
    <citation type="submission" date="2019-02" db="EMBL/GenBank/DDBJ databases">
        <title>A novel Candidatus Liberibacter species associated with the New Zealand native fuchsia psyllid, Ctenarytaina fuchsiae.</title>
        <authorList>
            <person name="Thompson S.M."/>
            <person name="Jorgensen N."/>
            <person name="David C."/>
            <person name="Bulman S.R."/>
            <person name="Smith G.R."/>
        </authorList>
    </citation>
    <scope>NUCLEOTIDE SEQUENCE</scope>
    <source>
        <strain evidence="7">Oxford</strain>
    </source>
</reference>
<dbReference type="Pfam" id="PF21075">
    <property type="entry name" value="GDH_ACT1"/>
    <property type="match status" value="1"/>
</dbReference>
<dbReference type="InterPro" id="IPR049059">
    <property type="entry name" value="NAD_Glu_DH_HM1"/>
</dbReference>
<dbReference type="Pfam" id="PF05088">
    <property type="entry name" value="Bac_GDH_CD"/>
    <property type="match status" value="1"/>
</dbReference>
<dbReference type="Gene3D" id="3.40.50.720">
    <property type="entry name" value="NAD(P)-binding Rossmann-like Domain"/>
    <property type="match status" value="1"/>
</dbReference>
<dbReference type="Pfam" id="PF21074">
    <property type="entry name" value="GDH_C"/>
    <property type="match status" value="1"/>
</dbReference>
<comment type="caution">
    <text evidence="7">The sequence shown here is derived from an EMBL/GenBank/DDBJ whole genome shotgun (WGS) entry which is preliminary data.</text>
</comment>
<dbReference type="InterPro" id="IPR007780">
    <property type="entry name" value="NAD_Glu_DH_bac"/>
</dbReference>
<dbReference type="InterPro" id="IPR036291">
    <property type="entry name" value="NAD(P)-bd_dom_sf"/>
</dbReference>
<evidence type="ECO:0000259" key="5">
    <source>
        <dbReference type="Pfam" id="PF21076"/>
    </source>
</evidence>